<evidence type="ECO:0000256" key="1">
    <source>
        <dbReference type="ARBA" id="ARBA00009512"/>
    </source>
</evidence>
<dbReference type="EMBL" id="QEAQ01000080">
    <property type="protein sequence ID" value="TPX56256.1"/>
    <property type="molecule type" value="Genomic_DNA"/>
</dbReference>
<sequence length="161" mass="18132">MPMYELLCIARATTRIVPATVARPAFNIYKKFTATNASSSAPTPARPVFPDSPDSKPTLPPLNTTQALMKQSAIQILDLKGVVKHFELLKSDETLPYRMKRHQEIFSTGDYFTMQFYASPQSKQTLSKSLDFDERVIRHTIMKIGESMSEITGYTLPENVV</sequence>
<dbReference type="STRING" id="109895.A0A507DXK4"/>
<dbReference type="Proteomes" id="UP000318582">
    <property type="component" value="Unassembled WGS sequence"/>
</dbReference>
<evidence type="ECO:0000313" key="4">
    <source>
        <dbReference type="Proteomes" id="UP000318582"/>
    </source>
</evidence>
<protein>
    <recommendedName>
        <fullName evidence="5">Ribosomal protein S6</fullName>
    </recommendedName>
</protein>
<evidence type="ECO:0000256" key="2">
    <source>
        <dbReference type="SAM" id="MobiDB-lite"/>
    </source>
</evidence>
<gene>
    <name evidence="3" type="ORF">PhCBS80983_g04642</name>
</gene>
<dbReference type="Pfam" id="PF01250">
    <property type="entry name" value="Ribosomal_S6"/>
    <property type="match status" value="1"/>
</dbReference>
<dbReference type="GO" id="GO:0003735">
    <property type="term" value="F:structural constituent of ribosome"/>
    <property type="evidence" value="ECO:0007669"/>
    <property type="project" value="InterPro"/>
</dbReference>
<feature type="region of interest" description="Disordered" evidence="2">
    <location>
        <begin position="37"/>
        <end position="58"/>
    </location>
</feature>
<dbReference type="Gene3D" id="3.30.70.60">
    <property type="match status" value="1"/>
</dbReference>
<dbReference type="InterPro" id="IPR014717">
    <property type="entry name" value="Transl_elong_EF1B/ribsomal_bS6"/>
</dbReference>
<organism evidence="3 4">
    <name type="scientific">Powellomyces hirtus</name>
    <dbReference type="NCBI Taxonomy" id="109895"/>
    <lineage>
        <taxon>Eukaryota</taxon>
        <taxon>Fungi</taxon>
        <taxon>Fungi incertae sedis</taxon>
        <taxon>Chytridiomycota</taxon>
        <taxon>Chytridiomycota incertae sedis</taxon>
        <taxon>Chytridiomycetes</taxon>
        <taxon>Spizellomycetales</taxon>
        <taxon>Powellomycetaceae</taxon>
        <taxon>Powellomyces</taxon>
    </lineage>
</organism>
<evidence type="ECO:0008006" key="5">
    <source>
        <dbReference type="Google" id="ProtNLM"/>
    </source>
</evidence>
<evidence type="ECO:0000313" key="3">
    <source>
        <dbReference type="EMBL" id="TPX56256.1"/>
    </source>
</evidence>
<dbReference type="InterPro" id="IPR035980">
    <property type="entry name" value="Ribosomal_bS6_sf"/>
</dbReference>
<dbReference type="CDD" id="cd15465">
    <property type="entry name" value="bS6_mito"/>
    <property type="match status" value="1"/>
</dbReference>
<dbReference type="InterPro" id="IPR000529">
    <property type="entry name" value="Ribosomal_bS6"/>
</dbReference>
<dbReference type="AlphaFoldDB" id="A0A507DXK4"/>
<name>A0A507DXK4_9FUNG</name>
<dbReference type="GO" id="GO:0006412">
    <property type="term" value="P:translation"/>
    <property type="evidence" value="ECO:0007669"/>
    <property type="project" value="InterPro"/>
</dbReference>
<dbReference type="PANTHER" id="PTHR21011">
    <property type="entry name" value="MITOCHONDRIAL 28S RIBOSOMAL PROTEIN S6"/>
    <property type="match status" value="1"/>
</dbReference>
<proteinExistence type="inferred from homology"/>
<dbReference type="GO" id="GO:0070181">
    <property type="term" value="F:small ribosomal subunit rRNA binding"/>
    <property type="evidence" value="ECO:0007669"/>
    <property type="project" value="TreeGrafter"/>
</dbReference>
<dbReference type="GO" id="GO:0005763">
    <property type="term" value="C:mitochondrial small ribosomal subunit"/>
    <property type="evidence" value="ECO:0007669"/>
    <property type="project" value="TreeGrafter"/>
</dbReference>
<dbReference type="PANTHER" id="PTHR21011:SF1">
    <property type="entry name" value="SMALL RIBOSOMAL SUBUNIT PROTEIN BS6M"/>
    <property type="match status" value="1"/>
</dbReference>
<dbReference type="SUPFAM" id="SSF54995">
    <property type="entry name" value="Ribosomal protein S6"/>
    <property type="match status" value="1"/>
</dbReference>
<reference evidence="3 4" key="1">
    <citation type="journal article" date="2019" name="Sci. Rep.">
        <title>Comparative genomics of chytrid fungi reveal insights into the obligate biotrophic and pathogenic lifestyle of Synchytrium endobioticum.</title>
        <authorList>
            <person name="van de Vossenberg B.T.L.H."/>
            <person name="Warris S."/>
            <person name="Nguyen H.D.T."/>
            <person name="van Gent-Pelzer M.P.E."/>
            <person name="Joly D.L."/>
            <person name="van de Geest H.C."/>
            <person name="Bonants P.J.M."/>
            <person name="Smith D.S."/>
            <person name="Levesque C.A."/>
            <person name="van der Lee T.A.J."/>
        </authorList>
    </citation>
    <scope>NUCLEOTIDE SEQUENCE [LARGE SCALE GENOMIC DNA]</scope>
    <source>
        <strain evidence="3 4">CBS 809.83</strain>
    </source>
</reference>
<accession>A0A507DXK4</accession>
<comment type="similarity">
    <text evidence="1">Belongs to the bacterial ribosomal protein bS6 family.</text>
</comment>
<keyword evidence="4" id="KW-1185">Reference proteome</keyword>
<comment type="caution">
    <text evidence="3">The sequence shown here is derived from an EMBL/GenBank/DDBJ whole genome shotgun (WGS) entry which is preliminary data.</text>
</comment>